<sequence length="322" mass="36259">MAKITSLSIPSNFNNDSSSTVHSSGNHSGCNYIGDFTLFQHPDPPLLQTHVYPHYVIVDSGKKLLNIANLGLIQHQFFTVLTSVEHPRLSTLKWMLSSLRAQLTLWVASMQEKFTLGLRQRSLVQLNIFIQNQATALVEHHSNLTKDRLSELMQEQAALFDKEPLTGIRHLRIWLREFGGRLDTFQNKYPKDADNLALLVAVYLQWSVPPPPPPHHPPLHEKLTWDNCSCVTGPRSLSYKSCDNGNSPISGGTSRHSQTGDNNGVSGPQAGLNLWLDHDTLKNFENNMEKTTWSKKMSSIANWVKEVPKDTPMFDVEKVNIC</sequence>
<reference evidence="2" key="1">
    <citation type="submission" date="2021-10" db="EMBL/GenBank/DDBJ databases">
        <title>De novo Genome Assembly of Clathrus columnatus (Basidiomycota, Fungi) Using Illumina and Nanopore Sequence Data.</title>
        <authorList>
            <person name="Ogiso-Tanaka E."/>
            <person name="Itagaki H."/>
            <person name="Hosoya T."/>
            <person name="Hosaka K."/>
        </authorList>
    </citation>
    <scope>NUCLEOTIDE SEQUENCE</scope>
    <source>
        <strain evidence="2">MO-923</strain>
    </source>
</reference>
<name>A0AAV5ANS8_9AGAM</name>
<protein>
    <submittedName>
        <fullName evidence="2">Uncharacterized protein</fullName>
    </submittedName>
</protein>
<dbReference type="AlphaFoldDB" id="A0AAV5ANS8"/>
<accession>A0AAV5ANS8</accession>
<feature type="compositionally biased region" description="Polar residues" evidence="1">
    <location>
        <begin position="248"/>
        <end position="266"/>
    </location>
</feature>
<dbReference type="EMBL" id="BPWL01000017">
    <property type="protein sequence ID" value="GJJ16259.1"/>
    <property type="molecule type" value="Genomic_DNA"/>
</dbReference>
<keyword evidence="3" id="KW-1185">Reference proteome</keyword>
<feature type="region of interest" description="Disordered" evidence="1">
    <location>
        <begin position="248"/>
        <end position="269"/>
    </location>
</feature>
<gene>
    <name evidence="2" type="ORF">Clacol_010555</name>
</gene>
<evidence type="ECO:0000256" key="1">
    <source>
        <dbReference type="SAM" id="MobiDB-lite"/>
    </source>
</evidence>
<evidence type="ECO:0000313" key="3">
    <source>
        <dbReference type="Proteomes" id="UP001050691"/>
    </source>
</evidence>
<dbReference type="Proteomes" id="UP001050691">
    <property type="component" value="Unassembled WGS sequence"/>
</dbReference>
<proteinExistence type="predicted"/>
<comment type="caution">
    <text evidence="2">The sequence shown here is derived from an EMBL/GenBank/DDBJ whole genome shotgun (WGS) entry which is preliminary data.</text>
</comment>
<organism evidence="2 3">
    <name type="scientific">Clathrus columnatus</name>
    <dbReference type="NCBI Taxonomy" id="1419009"/>
    <lineage>
        <taxon>Eukaryota</taxon>
        <taxon>Fungi</taxon>
        <taxon>Dikarya</taxon>
        <taxon>Basidiomycota</taxon>
        <taxon>Agaricomycotina</taxon>
        <taxon>Agaricomycetes</taxon>
        <taxon>Phallomycetidae</taxon>
        <taxon>Phallales</taxon>
        <taxon>Clathraceae</taxon>
        <taxon>Clathrus</taxon>
    </lineage>
</organism>
<evidence type="ECO:0000313" key="2">
    <source>
        <dbReference type="EMBL" id="GJJ16259.1"/>
    </source>
</evidence>